<evidence type="ECO:0000313" key="9">
    <source>
        <dbReference type="EMBL" id="MDQ0437540.1"/>
    </source>
</evidence>
<gene>
    <name evidence="9" type="ORF">QO014_001925</name>
</gene>
<dbReference type="RefSeq" id="WP_266348454.1">
    <property type="nucleotide sequence ID" value="NZ_JAPKNG010000002.1"/>
</dbReference>
<keyword evidence="10" id="KW-1185">Reference proteome</keyword>
<name>A0ABU0H5F1_9HYPH</name>
<feature type="domain" description="Cardiolipin synthase N-terminal" evidence="8">
    <location>
        <begin position="23"/>
        <end position="67"/>
    </location>
</feature>
<proteinExistence type="predicted"/>
<evidence type="ECO:0000256" key="5">
    <source>
        <dbReference type="ARBA" id="ARBA00023136"/>
    </source>
</evidence>
<reference evidence="9 10" key="1">
    <citation type="submission" date="2023-07" db="EMBL/GenBank/DDBJ databases">
        <title>Genomic Encyclopedia of Type Strains, Phase IV (KMG-IV): sequencing the most valuable type-strain genomes for metagenomic binning, comparative biology and taxonomic classification.</title>
        <authorList>
            <person name="Goeker M."/>
        </authorList>
    </citation>
    <scope>NUCLEOTIDE SEQUENCE [LARGE SCALE GENOMIC DNA]</scope>
    <source>
        <strain evidence="9 10">B6-8</strain>
    </source>
</reference>
<evidence type="ECO:0000256" key="6">
    <source>
        <dbReference type="SAM" id="Phobius"/>
    </source>
</evidence>
<evidence type="ECO:0000313" key="10">
    <source>
        <dbReference type="Proteomes" id="UP001241603"/>
    </source>
</evidence>
<dbReference type="InterPro" id="IPR018649">
    <property type="entry name" value="SHOCT"/>
</dbReference>
<dbReference type="Proteomes" id="UP001241603">
    <property type="component" value="Unassembled WGS sequence"/>
</dbReference>
<evidence type="ECO:0000256" key="3">
    <source>
        <dbReference type="ARBA" id="ARBA00022692"/>
    </source>
</evidence>
<keyword evidence="2" id="KW-1003">Cell membrane</keyword>
<evidence type="ECO:0000259" key="8">
    <source>
        <dbReference type="Pfam" id="PF13396"/>
    </source>
</evidence>
<comment type="caution">
    <text evidence="9">The sequence shown here is derived from an EMBL/GenBank/DDBJ whole genome shotgun (WGS) entry which is preliminary data.</text>
</comment>
<keyword evidence="5 6" id="KW-0472">Membrane</keyword>
<dbReference type="EMBL" id="JAUSVO010000002">
    <property type="protein sequence ID" value="MDQ0437540.1"/>
    <property type="molecule type" value="Genomic_DNA"/>
</dbReference>
<dbReference type="Pfam" id="PF09851">
    <property type="entry name" value="SHOCT"/>
    <property type="match status" value="1"/>
</dbReference>
<dbReference type="InterPro" id="IPR027379">
    <property type="entry name" value="CLS_N"/>
</dbReference>
<feature type="transmembrane region" description="Helical" evidence="6">
    <location>
        <begin position="12"/>
        <end position="28"/>
    </location>
</feature>
<keyword evidence="3 6" id="KW-0812">Transmembrane</keyword>
<feature type="domain" description="SHOCT" evidence="7">
    <location>
        <begin position="98"/>
        <end position="123"/>
    </location>
</feature>
<dbReference type="Pfam" id="PF13396">
    <property type="entry name" value="PLDc_N"/>
    <property type="match status" value="1"/>
</dbReference>
<evidence type="ECO:0000256" key="1">
    <source>
        <dbReference type="ARBA" id="ARBA00004651"/>
    </source>
</evidence>
<evidence type="ECO:0000256" key="2">
    <source>
        <dbReference type="ARBA" id="ARBA00022475"/>
    </source>
</evidence>
<evidence type="ECO:0000256" key="4">
    <source>
        <dbReference type="ARBA" id="ARBA00022989"/>
    </source>
</evidence>
<keyword evidence="4 6" id="KW-1133">Transmembrane helix</keyword>
<accession>A0ABU0H5F1</accession>
<organism evidence="9 10">
    <name type="scientific">Kaistia dalseonensis</name>
    <dbReference type="NCBI Taxonomy" id="410840"/>
    <lineage>
        <taxon>Bacteria</taxon>
        <taxon>Pseudomonadati</taxon>
        <taxon>Pseudomonadota</taxon>
        <taxon>Alphaproteobacteria</taxon>
        <taxon>Hyphomicrobiales</taxon>
        <taxon>Kaistiaceae</taxon>
        <taxon>Kaistia</taxon>
    </lineage>
</organism>
<comment type="subcellular location">
    <subcellularLocation>
        <location evidence="1">Cell membrane</location>
        <topology evidence="1">Multi-pass membrane protein</topology>
    </subcellularLocation>
</comment>
<feature type="transmembrane region" description="Helical" evidence="6">
    <location>
        <begin position="48"/>
        <end position="67"/>
    </location>
</feature>
<sequence length="126" mass="14612">MIFEGGFTFSNFIADIFAIFIFILWFWLLITVTSDLFRRHDVSGFGKVLWVIFLIILPYIGIFAYLLTQGRGMAERNESRAKQAQEQLRHIVGYSVADEIEKLDKLKASGSITEQEYTRLRARVVQ</sequence>
<protein>
    <submittedName>
        <fullName evidence="9">Membrane protein</fullName>
    </submittedName>
</protein>
<evidence type="ECO:0000259" key="7">
    <source>
        <dbReference type="Pfam" id="PF09851"/>
    </source>
</evidence>